<evidence type="ECO:0000313" key="6">
    <source>
        <dbReference type="EMBL" id="KAA9395384.1"/>
    </source>
</evidence>
<dbReference type="Pfam" id="PF03466">
    <property type="entry name" value="LysR_substrate"/>
    <property type="match status" value="1"/>
</dbReference>
<dbReference type="PROSITE" id="PS50931">
    <property type="entry name" value="HTH_LYSR"/>
    <property type="match status" value="1"/>
</dbReference>
<dbReference type="SUPFAM" id="SSF53850">
    <property type="entry name" value="Periplasmic binding protein-like II"/>
    <property type="match status" value="1"/>
</dbReference>
<dbReference type="Gene3D" id="3.40.190.10">
    <property type="entry name" value="Periplasmic binding protein-like II"/>
    <property type="match status" value="2"/>
</dbReference>
<evidence type="ECO:0000259" key="5">
    <source>
        <dbReference type="PROSITE" id="PS50931"/>
    </source>
</evidence>
<keyword evidence="3" id="KW-0238">DNA-binding</keyword>
<dbReference type="GO" id="GO:0003677">
    <property type="term" value="F:DNA binding"/>
    <property type="evidence" value="ECO:0007669"/>
    <property type="project" value="UniProtKB-KW"/>
</dbReference>
<dbReference type="SUPFAM" id="SSF46785">
    <property type="entry name" value="Winged helix' DNA-binding domain"/>
    <property type="match status" value="1"/>
</dbReference>
<dbReference type="EMBL" id="SZWF01000002">
    <property type="protein sequence ID" value="KAA9395384.1"/>
    <property type="molecule type" value="Genomic_DNA"/>
</dbReference>
<proteinExistence type="inferred from homology"/>
<dbReference type="FunFam" id="1.10.10.10:FF:000001">
    <property type="entry name" value="LysR family transcriptional regulator"/>
    <property type="match status" value="1"/>
</dbReference>
<dbReference type="GO" id="GO:0032993">
    <property type="term" value="C:protein-DNA complex"/>
    <property type="evidence" value="ECO:0007669"/>
    <property type="project" value="TreeGrafter"/>
</dbReference>
<name>A0A5J5L0B6_9MICC</name>
<dbReference type="PRINTS" id="PR00039">
    <property type="entry name" value="HTHLYSR"/>
</dbReference>
<dbReference type="GO" id="GO:0003700">
    <property type="term" value="F:DNA-binding transcription factor activity"/>
    <property type="evidence" value="ECO:0007669"/>
    <property type="project" value="InterPro"/>
</dbReference>
<organism evidence="6 7">
    <name type="scientific">Kocuria coralli</name>
    <dbReference type="NCBI Taxonomy" id="1461025"/>
    <lineage>
        <taxon>Bacteria</taxon>
        <taxon>Bacillati</taxon>
        <taxon>Actinomycetota</taxon>
        <taxon>Actinomycetes</taxon>
        <taxon>Micrococcales</taxon>
        <taxon>Micrococcaceae</taxon>
        <taxon>Kocuria</taxon>
    </lineage>
</organism>
<dbReference type="Gene3D" id="1.10.10.10">
    <property type="entry name" value="Winged helix-like DNA-binding domain superfamily/Winged helix DNA-binding domain"/>
    <property type="match status" value="1"/>
</dbReference>
<dbReference type="InterPro" id="IPR036388">
    <property type="entry name" value="WH-like_DNA-bd_sf"/>
</dbReference>
<dbReference type="RefSeq" id="WP_158032809.1">
    <property type="nucleotide sequence ID" value="NZ_ML708611.1"/>
</dbReference>
<dbReference type="CDD" id="cd08414">
    <property type="entry name" value="PBP2_LTTR_aromatics_like"/>
    <property type="match status" value="1"/>
</dbReference>
<dbReference type="AlphaFoldDB" id="A0A5J5L0B6"/>
<evidence type="ECO:0000256" key="1">
    <source>
        <dbReference type="ARBA" id="ARBA00009437"/>
    </source>
</evidence>
<comment type="caution">
    <text evidence="6">The sequence shown here is derived from an EMBL/GenBank/DDBJ whole genome shotgun (WGS) entry which is preliminary data.</text>
</comment>
<dbReference type="Pfam" id="PF00126">
    <property type="entry name" value="HTH_1"/>
    <property type="match status" value="1"/>
</dbReference>
<dbReference type="PANTHER" id="PTHR30346:SF30">
    <property type="entry name" value="SMALL NEUTRAL PROTEASE REGULATORY PROTEIN"/>
    <property type="match status" value="1"/>
</dbReference>
<comment type="similarity">
    <text evidence="1">Belongs to the LysR transcriptional regulatory family.</text>
</comment>
<evidence type="ECO:0000256" key="2">
    <source>
        <dbReference type="ARBA" id="ARBA00023015"/>
    </source>
</evidence>
<gene>
    <name evidence="6" type="ORF">FCK90_03000</name>
</gene>
<reference evidence="6 7" key="1">
    <citation type="submission" date="2019-05" db="EMBL/GenBank/DDBJ databases">
        <title>Kocuria coralli sp. nov., a novel actinobacterium isolated from coral reef seawater.</title>
        <authorList>
            <person name="Li J."/>
        </authorList>
    </citation>
    <scope>NUCLEOTIDE SEQUENCE [LARGE SCALE GENOMIC DNA]</scope>
    <source>
        <strain evidence="6 7">SCSIO 13007</strain>
    </source>
</reference>
<evidence type="ECO:0000256" key="4">
    <source>
        <dbReference type="ARBA" id="ARBA00023163"/>
    </source>
</evidence>
<dbReference type="PANTHER" id="PTHR30346">
    <property type="entry name" value="TRANSCRIPTIONAL DUAL REGULATOR HCAR-RELATED"/>
    <property type="match status" value="1"/>
</dbReference>
<dbReference type="InterPro" id="IPR000847">
    <property type="entry name" value="LysR_HTH_N"/>
</dbReference>
<evidence type="ECO:0000313" key="7">
    <source>
        <dbReference type="Proteomes" id="UP000325957"/>
    </source>
</evidence>
<feature type="domain" description="HTH lysR-type" evidence="5">
    <location>
        <begin position="1"/>
        <end position="58"/>
    </location>
</feature>
<dbReference type="OrthoDB" id="3636008at2"/>
<dbReference type="InterPro" id="IPR005119">
    <property type="entry name" value="LysR_subst-bd"/>
</dbReference>
<accession>A0A5J5L0B6</accession>
<protein>
    <submittedName>
        <fullName evidence="6">LysR family transcriptional regulator</fullName>
    </submittedName>
</protein>
<sequence length="300" mass="32351">MELRQLNYFLAVAEERHFGRAARKLKITQPQLSQHIRQLEQQMGVKLFERTTRRVDLTAAGHLLLDRGRAIVDEVDEVRAEVYQAGSGVTGTLRIGMVGSAAYTVMPGIVRASGEAYPDLKLELHGEMLSPELEKALVDGDLDAAVVRSPPAGPEVGFRIIGREPLMVAVPARGPLGRDGTLTAGDLRDERFVSYPPGTAIHRLTQQICRGAGFECRVAQVVRELSAALCLVAAGTGVAVVPVGARVVRMAGVRFCELAGAPETELALVWRRGDYSHLVANFVELVTALEATEVSAPEAP</sequence>
<keyword evidence="2" id="KW-0805">Transcription regulation</keyword>
<dbReference type="Proteomes" id="UP000325957">
    <property type="component" value="Unassembled WGS sequence"/>
</dbReference>
<evidence type="ECO:0000256" key="3">
    <source>
        <dbReference type="ARBA" id="ARBA00023125"/>
    </source>
</evidence>
<dbReference type="InterPro" id="IPR036390">
    <property type="entry name" value="WH_DNA-bd_sf"/>
</dbReference>
<keyword evidence="7" id="KW-1185">Reference proteome</keyword>
<keyword evidence="4" id="KW-0804">Transcription</keyword>